<proteinExistence type="predicted"/>
<name>A0A3N6M076_NATCH</name>
<accession>A0A3N6M076</accession>
<comment type="caution">
    <text evidence="1">The sequence shown here is derived from an EMBL/GenBank/DDBJ whole genome shotgun (WGS) entry which is preliminary data.</text>
</comment>
<reference evidence="1 2" key="1">
    <citation type="submission" date="2018-10" db="EMBL/GenBank/DDBJ databases">
        <title>Natrarchaeobius chitinivorans gen. nov., sp. nov., and Natrarchaeobius haloalkaliphilus sp. nov., alkaliphilic, chitin-utilizing haloarchaea from hypersaline alkaline lakes.</title>
        <authorList>
            <person name="Sorokin D.Y."/>
            <person name="Elcheninov A.G."/>
            <person name="Kostrikina N.A."/>
            <person name="Bale N.J."/>
            <person name="Sinninghe Damste J.S."/>
            <person name="Khijniak T.V."/>
            <person name="Kublanov I.V."/>
            <person name="Toshchakov S.V."/>
        </authorList>
    </citation>
    <scope>NUCLEOTIDE SEQUENCE [LARGE SCALE GENOMIC DNA]</scope>
    <source>
        <strain evidence="1 2">AArcht7</strain>
    </source>
</reference>
<dbReference type="EMBL" id="REFZ01000040">
    <property type="protein sequence ID" value="RQG94947.1"/>
    <property type="molecule type" value="Genomic_DNA"/>
</dbReference>
<evidence type="ECO:0000313" key="2">
    <source>
        <dbReference type="Proteomes" id="UP000281431"/>
    </source>
</evidence>
<gene>
    <name evidence="1" type="ORF">EA472_22040</name>
</gene>
<evidence type="ECO:0000313" key="1">
    <source>
        <dbReference type="EMBL" id="RQG94947.1"/>
    </source>
</evidence>
<organism evidence="1 2">
    <name type="scientific">Natrarchaeobius chitinivorans</name>
    <dbReference type="NCBI Taxonomy" id="1679083"/>
    <lineage>
        <taxon>Archaea</taxon>
        <taxon>Methanobacteriati</taxon>
        <taxon>Methanobacteriota</taxon>
        <taxon>Stenosarchaea group</taxon>
        <taxon>Halobacteria</taxon>
        <taxon>Halobacteriales</taxon>
        <taxon>Natrialbaceae</taxon>
        <taxon>Natrarchaeobius</taxon>
    </lineage>
</organism>
<sequence length="137" mass="15961">MMLAVFQELQYEPSADIYLDILDHQSELFGVITGLAAVLAGEDSTRVKKAEQLGKHYYKYEQMLLDKEQYETAEHEPWNAWHLMSTETVIKYLRAYQSNIRTLCDELPTKQARLVCSLVALDIEAWITRCEDWQADQ</sequence>
<dbReference type="OrthoDB" id="351338at2157"/>
<dbReference type="Proteomes" id="UP000281431">
    <property type="component" value="Unassembled WGS sequence"/>
</dbReference>
<protein>
    <submittedName>
        <fullName evidence="1">Uncharacterized protein</fullName>
    </submittedName>
</protein>
<dbReference type="AlphaFoldDB" id="A0A3N6M076"/>
<keyword evidence="2" id="KW-1185">Reference proteome</keyword>